<dbReference type="InterPro" id="IPR036436">
    <property type="entry name" value="Disintegrin_dom_sf"/>
</dbReference>
<dbReference type="InterPro" id="IPR034028">
    <property type="entry name" value="ZnMc_ADAM_fungal"/>
</dbReference>
<dbReference type="SMART" id="SM00050">
    <property type="entry name" value="DISIN"/>
    <property type="match status" value="1"/>
</dbReference>
<comment type="caution">
    <text evidence="10">The sequence shown here is derived from an EMBL/GenBank/DDBJ whole genome shotgun (WGS) entry which is preliminary data.</text>
</comment>
<dbReference type="PROSITE" id="PS50214">
    <property type="entry name" value="DISINTEGRIN_2"/>
    <property type="match status" value="1"/>
</dbReference>
<dbReference type="InterPro" id="IPR001762">
    <property type="entry name" value="Disintegrin_dom"/>
</dbReference>
<dbReference type="SUPFAM" id="SSF55486">
    <property type="entry name" value="Metalloproteases ('zincins'), catalytic domain"/>
    <property type="match status" value="1"/>
</dbReference>
<dbReference type="EMBL" id="LGSR01000002">
    <property type="protein sequence ID" value="KOS22893.1"/>
    <property type="molecule type" value="Genomic_DNA"/>
</dbReference>
<dbReference type="Proteomes" id="UP000053831">
    <property type="component" value="Unassembled WGS sequence"/>
</dbReference>
<dbReference type="SMART" id="SM00608">
    <property type="entry name" value="ACR"/>
    <property type="match status" value="1"/>
</dbReference>
<keyword evidence="11" id="KW-1185">Reference proteome</keyword>
<feature type="domain" description="Disintegrin" evidence="8">
    <location>
        <begin position="531"/>
        <end position="621"/>
    </location>
</feature>
<dbReference type="PANTHER" id="PTHR45702:SF2">
    <property type="entry name" value="KUZBANIAN, ISOFORM A"/>
    <property type="match status" value="1"/>
</dbReference>
<feature type="compositionally biased region" description="Pro residues" evidence="5">
    <location>
        <begin position="784"/>
        <end position="798"/>
    </location>
</feature>
<keyword evidence="6" id="KW-0472">Membrane</keyword>
<proteinExistence type="predicted"/>
<feature type="binding site" evidence="4">
    <location>
        <position position="456"/>
    </location>
    <ligand>
        <name>Zn(2+)</name>
        <dbReference type="ChEBI" id="CHEBI:29105"/>
        <note>catalytic</note>
    </ligand>
</feature>
<sequence>MVTLRSAVAALFGAAALLSDSALAHSVKRNPLSYVSVVRDGSIHAPAHRVHSHSNFDLTFSLHDGRERVRLALHPNHDVIHDDFTVTFLDPHGNVKSSEQVDRALHRVYKGDAFIERPGEIGWSKAGWARITVHRDGIHPVFDGVYRIDGDHHHIQTGARYNQLKHDFDPVLPPNDGDLGDDETMVVWRDSDVDDYAHAHAGTGELKARQLFPPGDALCTSDSLSFNAKYDAHLLAHDNTAAGRGALQGMMSARSLFGRQSIDGTGGSSLGGGGNNLINSIGKPDGCPTSRKVALVGIATDCTYWQGFNSSEDLRKYVIGMVNQASQVYESTFKISLGIKNLTVLDKNCPGTPAAITPWNVPCGSSTTITDRLNLFSAWRGRTEDTNAYWSLLTSCPTDSAVGLAWRGQLCRPSAGTSSDGMGNNETVAAVNVVVKTPTEWQVFAHETGHTFGAIHDCTPDLCPVDPSNPVCCPLSATQCDAGGQYIMNPSTSSGITNFSPCSLGNICSSLKLASMSSCLTDNKNVETITGSQCGNGIVEPGEECDCGGDQNCASNPCCNAETCQLKSGAVCDPSNEDCCTDKCQFSSTDVVCRASTGECDVQETCPGDAAKCPDDGHKDDGDPCGGGGGGLKCASGQCTSRDRQCQVISGSSIVNNATKSCPQTSGSCQLSCAVSHSNAFGVGQCLVYGQNFIDGTPCGGGGHCLNGDCKGSSTVKEIKNWIDSHKHIVIPVAAVLGALLLLVIGSCLLNCCRRARNNRKPKYVPPVPPPGPSGWQPNAWRSVPPPTQPQHSPPPPRQQQQQPGYESSYYPPQGPPPMYMHHNQVPVDEDGWQRPPRYA</sequence>
<evidence type="ECO:0000259" key="8">
    <source>
        <dbReference type="PROSITE" id="PS50214"/>
    </source>
</evidence>
<evidence type="ECO:0000256" key="4">
    <source>
        <dbReference type="PROSITE-ProRule" id="PRU00276"/>
    </source>
</evidence>
<dbReference type="OrthoDB" id="5951731at2759"/>
<dbReference type="InterPro" id="IPR024079">
    <property type="entry name" value="MetalloPept_cat_dom_sf"/>
</dbReference>
<feature type="domain" description="Peptidase M12B" evidence="9">
    <location>
        <begin position="291"/>
        <end position="507"/>
    </location>
</feature>
<dbReference type="GO" id="GO:0046872">
    <property type="term" value="F:metal ion binding"/>
    <property type="evidence" value="ECO:0007669"/>
    <property type="project" value="UniProtKB-KW"/>
</dbReference>
<dbReference type="STRING" id="150374.A0A0M9VXA1"/>
<feature type="compositionally biased region" description="Low complexity" evidence="5">
    <location>
        <begin position="799"/>
        <end position="812"/>
    </location>
</feature>
<evidence type="ECO:0000256" key="1">
    <source>
        <dbReference type="ARBA" id="ARBA00023157"/>
    </source>
</evidence>
<dbReference type="AlphaFoldDB" id="A0A0M9VXA1"/>
<accession>A0A0M9VXA1</accession>
<feature type="compositionally biased region" description="Pro residues" evidence="5">
    <location>
        <begin position="764"/>
        <end position="773"/>
    </location>
</feature>
<name>A0A0M9VXA1_ESCWE</name>
<dbReference type="Gene3D" id="4.10.70.10">
    <property type="entry name" value="Disintegrin domain"/>
    <property type="match status" value="1"/>
</dbReference>
<dbReference type="InterPro" id="IPR006586">
    <property type="entry name" value="ADAM_Cys-rich"/>
</dbReference>
<keyword evidence="7" id="KW-0732">Signal</keyword>
<dbReference type="SUPFAM" id="SSF57552">
    <property type="entry name" value="Blood coagulation inhibitor (disintegrin)"/>
    <property type="match status" value="1"/>
</dbReference>
<organism evidence="10 11">
    <name type="scientific">Escovopsis weberi</name>
    <dbReference type="NCBI Taxonomy" id="150374"/>
    <lineage>
        <taxon>Eukaryota</taxon>
        <taxon>Fungi</taxon>
        <taxon>Dikarya</taxon>
        <taxon>Ascomycota</taxon>
        <taxon>Pezizomycotina</taxon>
        <taxon>Sordariomycetes</taxon>
        <taxon>Hypocreomycetidae</taxon>
        <taxon>Hypocreales</taxon>
        <taxon>Hypocreaceae</taxon>
        <taxon>Escovopsis</taxon>
    </lineage>
</organism>
<dbReference type="Pfam" id="PF00200">
    <property type="entry name" value="Disintegrin"/>
    <property type="match status" value="1"/>
</dbReference>
<keyword evidence="4" id="KW-0479">Metal-binding</keyword>
<dbReference type="Gene3D" id="3.40.390.10">
    <property type="entry name" value="Collagenase (Catalytic Domain)"/>
    <property type="match status" value="1"/>
</dbReference>
<evidence type="ECO:0000256" key="5">
    <source>
        <dbReference type="SAM" id="MobiDB-lite"/>
    </source>
</evidence>
<dbReference type="GO" id="GO:0004222">
    <property type="term" value="F:metalloendopeptidase activity"/>
    <property type="evidence" value="ECO:0007669"/>
    <property type="project" value="InterPro"/>
</dbReference>
<dbReference type="GO" id="GO:0005886">
    <property type="term" value="C:plasma membrane"/>
    <property type="evidence" value="ECO:0007669"/>
    <property type="project" value="TreeGrafter"/>
</dbReference>
<evidence type="ECO:0000259" key="9">
    <source>
        <dbReference type="PROSITE" id="PS50215"/>
    </source>
</evidence>
<feature type="binding site" evidence="4">
    <location>
        <position position="446"/>
    </location>
    <ligand>
        <name>Zn(2+)</name>
        <dbReference type="ChEBI" id="CHEBI:29105"/>
        <note>catalytic</note>
    </ligand>
</feature>
<feature type="chain" id="PRO_5005839395" description="Disintegrin and metalloproteinase domain-containing protein B" evidence="7">
    <location>
        <begin position="25"/>
        <end position="840"/>
    </location>
</feature>
<evidence type="ECO:0000256" key="3">
    <source>
        <dbReference type="ARBA" id="ARBA00074021"/>
    </source>
</evidence>
<dbReference type="GO" id="GO:0007229">
    <property type="term" value="P:integrin-mediated signaling pathway"/>
    <property type="evidence" value="ECO:0007669"/>
    <property type="project" value="UniProtKB-KW"/>
</dbReference>
<feature type="active site" evidence="4">
    <location>
        <position position="447"/>
    </location>
</feature>
<comment type="function">
    <text evidence="2">Probable zinc protease.</text>
</comment>
<feature type="binding site" evidence="4">
    <location>
        <position position="450"/>
    </location>
    <ligand>
        <name>Zn(2+)</name>
        <dbReference type="ChEBI" id="CHEBI:29105"/>
        <note>catalytic</note>
    </ligand>
</feature>
<dbReference type="InterPro" id="IPR051489">
    <property type="entry name" value="ADAM_Metalloproteinase"/>
</dbReference>
<evidence type="ECO:0000313" key="10">
    <source>
        <dbReference type="EMBL" id="KOS22893.1"/>
    </source>
</evidence>
<keyword evidence="4" id="KW-0862">Zinc</keyword>
<dbReference type="GO" id="GO:0006509">
    <property type="term" value="P:membrane protein ectodomain proteolysis"/>
    <property type="evidence" value="ECO:0007669"/>
    <property type="project" value="TreeGrafter"/>
</dbReference>
<feature type="transmembrane region" description="Helical" evidence="6">
    <location>
        <begin position="729"/>
        <end position="753"/>
    </location>
</feature>
<feature type="signal peptide" evidence="7">
    <location>
        <begin position="1"/>
        <end position="24"/>
    </location>
</feature>
<evidence type="ECO:0000313" key="11">
    <source>
        <dbReference type="Proteomes" id="UP000053831"/>
    </source>
</evidence>
<feature type="region of interest" description="Disordered" evidence="5">
    <location>
        <begin position="761"/>
        <end position="840"/>
    </location>
</feature>
<gene>
    <name evidence="10" type="ORF">ESCO_003599</name>
</gene>
<keyword evidence="1" id="KW-1015">Disulfide bond</keyword>
<keyword evidence="10" id="KW-0401">Integrin</keyword>
<comment type="caution">
    <text evidence="4">Lacks conserved residue(s) required for the propagation of feature annotation.</text>
</comment>
<dbReference type="FunFam" id="4.10.70.10:FF:000003">
    <property type="entry name" value="Disintegrin and metalloproteinase domain-containing protein 17"/>
    <property type="match status" value="1"/>
</dbReference>
<keyword evidence="6" id="KW-1133">Transmembrane helix</keyword>
<evidence type="ECO:0000256" key="6">
    <source>
        <dbReference type="SAM" id="Phobius"/>
    </source>
</evidence>
<dbReference type="InterPro" id="IPR001590">
    <property type="entry name" value="Peptidase_M12B"/>
</dbReference>
<dbReference type="Pfam" id="PF13688">
    <property type="entry name" value="Reprolysin_5"/>
    <property type="match status" value="1"/>
</dbReference>
<dbReference type="PANTHER" id="PTHR45702">
    <property type="entry name" value="ADAM10/ADAM17 METALLOPEPTIDASE FAMILY MEMBER"/>
    <property type="match status" value="1"/>
</dbReference>
<dbReference type="CDD" id="cd04271">
    <property type="entry name" value="ZnMc_ADAM_fungal"/>
    <property type="match status" value="1"/>
</dbReference>
<evidence type="ECO:0000256" key="2">
    <source>
        <dbReference type="ARBA" id="ARBA00056552"/>
    </source>
</evidence>
<dbReference type="PROSITE" id="PS50215">
    <property type="entry name" value="ADAM_MEPRO"/>
    <property type="match status" value="1"/>
</dbReference>
<evidence type="ECO:0000256" key="7">
    <source>
        <dbReference type="SAM" id="SignalP"/>
    </source>
</evidence>
<protein>
    <recommendedName>
        <fullName evidence="3">Disintegrin and metalloproteinase domain-containing protein B</fullName>
    </recommendedName>
</protein>
<reference evidence="10 11" key="1">
    <citation type="submission" date="2015-07" db="EMBL/GenBank/DDBJ databases">
        <title>The genome of the fungus Escovopsis weberi, a specialized disease agent of ant agriculture.</title>
        <authorList>
            <person name="de Man T.J."/>
            <person name="Stajich J.E."/>
            <person name="Kubicek C.P."/>
            <person name="Chenthamara K."/>
            <person name="Atanasova L."/>
            <person name="Druzhinina I.S."/>
            <person name="Birnbaum S."/>
            <person name="Barribeau S.M."/>
            <person name="Teiling C."/>
            <person name="Suen G."/>
            <person name="Currie C."/>
            <person name="Gerardo N.M."/>
        </authorList>
    </citation>
    <scope>NUCLEOTIDE SEQUENCE [LARGE SCALE GENOMIC DNA]</scope>
</reference>
<keyword evidence="6" id="KW-0812">Transmembrane</keyword>